<dbReference type="InterPro" id="IPR013087">
    <property type="entry name" value="Znf_C2H2_type"/>
</dbReference>
<dbReference type="SMART" id="SM00868">
    <property type="entry name" value="zf-AD"/>
    <property type="match status" value="2"/>
</dbReference>
<dbReference type="Gene3D" id="3.30.160.60">
    <property type="entry name" value="Classic Zinc Finger"/>
    <property type="match status" value="5"/>
</dbReference>
<proteinExistence type="predicted"/>
<feature type="domain" description="C2H2-type" evidence="7">
    <location>
        <begin position="444"/>
        <end position="472"/>
    </location>
</feature>
<feature type="domain" description="C2H2-type" evidence="7">
    <location>
        <begin position="325"/>
        <end position="355"/>
    </location>
</feature>
<dbReference type="SUPFAM" id="SSF57667">
    <property type="entry name" value="beta-beta-alpha zinc fingers"/>
    <property type="match status" value="3"/>
</dbReference>
<dbReference type="FunFam" id="3.30.160.60:FF:000065">
    <property type="entry name" value="B-cell CLL/lymphoma 6, member B"/>
    <property type="match status" value="1"/>
</dbReference>
<dbReference type="InterPro" id="IPR036236">
    <property type="entry name" value="Znf_C2H2_sf"/>
</dbReference>
<organism evidence="8 9">
    <name type="scientific">Leptosia nina</name>
    <dbReference type="NCBI Taxonomy" id="320188"/>
    <lineage>
        <taxon>Eukaryota</taxon>
        <taxon>Metazoa</taxon>
        <taxon>Ecdysozoa</taxon>
        <taxon>Arthropoda</taxon>
        <taxon>Hexapoda</taxon>
        <taxon>Insecta</taxon>
        <taxon>Pterygota</taxon>
        <taxon>Neoptera</taxon>
        <taxon>Endopterygota</taxon>
        <taxon>Lepidoptera</taxon>
        <taxon>Glossata</taxon>
        <taxon>Ditrysia</taxon>
        <taxon>Papilionoidea</taxon>
        <taxon>Pieridae</taxon>
        <taxon>Pierinae</taxon>
        <taxon>Leptosia</taxon>
    </lineage>
</organism>
<feature type="region of interest" description="Disordered" evidence="6">
    <location>
        <begin position="204"/>
        <end position="223"/>
    </location>
</feature>
<name>A0AAV1JUG9_9NEOP</name>
<evidence type="ECO:0000256" key="4">
    <source>
        <dbReference type="ARBA" id="ARBA00022833"/>
    </source>
</evidence>
<sequence>MQKKDIENILCVSCLCIGRRLKKLSESLNKFYMDALYEIPLSNVVCIQPEICWECEALLKKWLTFREQVKDSYRILQTYTVENLQECLLSDVSRPPRLKAQNLDSVNILPFQEVKVEYESGFSKKDTDSCQVSDADDANYDELRSVMCEIKNEYDDGKDDLSLKYCADIKDEVEKNDRVITVENVNIINNSSNNNTDMMKNSKRRVNRVKGKKNRRERDDSKSRYQCQICKNVLTSDEELTAHYENHIRSSSDGKQLKPHSKKRVQCTECEKTFSHRAGLMNHRITVHEAQNEFPCKVCKKVFRWKTSLKRHFEKHAANTQTPEAFCSSCGIGFGSVASLQRHLRNSLKHVTPDQLKFTCEHCKRRFADKTKLRDHIEGKHMHRTYQCYICDKPSKNRVGLEQHIRNVHKGRPNNKMCHHCGKGFPTKVQLESHIRTHTGERPFICEYCPTTFSQQSNLYKHHRQVHQSIRMKKKKPPLKKSDVTIDSNIDEPTLPIAVIQYMALPDNMFAV</sequence>
<evidence type="ECO:0000259" key="7">
    <source>
        <dbReference type="PROSITE" id="PS50157"/>
    </source>
</evidence>
<dbReference type="PANTHER" id="PTHR24379">
    <property type="entry name" value="KRAB AND ZINC FINGER DOMAIN-CONTAINING"/>
    <property type="match status" value="1"/>
</dbReference>
<gene>
    <name evidence="8" type="ORF">LNINA_LOCUS12189</name>
</gene>
<evidence type="ECO:0000313" key="8">
    <source>
        <dbReference type="EMBL" id="CAK1553175.1"/>
    </source>
</evidence>
<evidence type="ECO:0000256" key="2">
    <source>
        <dbReference type="ARBA" id="ARBA00022737"/>
    </source>
</evidence>
<dbReference type="GO" id="GO:0000977">
    <property type="term" value="F:RNA polymerase II transcription regulatory region sequence-specific DNA binding"/>
    <property type="evidence" value="ECO:0007669"/>
    <property type="project" value="TreeGrafter"/>
</dbReference>
<feature type="domain" description="C2H2-type" evidence="7">
    <location>
        <begin position="294"/>
        <end position="321"/>
    </location>
</feature>
<evidence type="ECO:0000256" key="1">
    <source>
        <dbReference type="ARBA" id="ARBA00022723"/>
    </source>
</evidence>
<dbReference type="Pfam" id="PF00096">
    <property type="entry name" value="zf-C2H2"/>
    <property type="match status" value="4"/>
</dbReference>
<evidence type="ECO:0000256" key="5">
    <source>
        <dbReference type="PROSITE-ProRule" id="PRU00042"/>
    </source>
</evidence>
<dbReference type="FunFam" id="3.30.160.60:FF:000100">
    <property type="entry name" value="Zinc finger 45-like"/>
    <property type="match status" value="1"/>
</dbReference>
<keyword evidence="3 5" id="KW-0863">Zinc-finger</keyword>
<dbReference type="PROSITE" id="PS00028">
    <property type="entry name" value="ZINC_FINGER_C2H2_1"/>
    <property type="match status" value="5"/>
</dbReference>
<evidence type="ECO:0000256" key="6">
    <source>
        <dbReference type="SAM" id="MobiDB-lite"/>
    </source>
</evidence>
<feature type="compositionally biased region" description="Basic residues" evidence="6">
    <location>
        <begin position="204"/>
        <end position="215"/>
    </location>
</feature>
<feature type="domain" description="C2H2-type" evidence="7">
    <location>
        <begin position="386"/>
        <end position="414"/>
    </location>
</feature>
<feature type="domain" description="C2H2-type" evidence="7">
    <location>
        <begin position="416"/>
        <end position="443"/>
    </location>
</feature>
<keyword evidence="9" id="KW-1185">Reference proteome</keyword>
<dbReference type="GO" id="GO:0008270">
    <property type="term" value="F:zinc ion binding"/>
    <property type="evidence" value="ECO:0007669"/>
    <property type="project" value="UniProtKB-KW"/>
</dbReference>
<dbReference type="EMBL" id="CAVLEF010000215">
    <property type="protein sequence ID" value="CAK1553175.1"/>
    <property type="molecule type" value="Genomic_DNA"/>
</dbReference>
<feature type="domain" description="C2H2-type" evidence="7">
    <location>
        <begin position="358"/>
        <end position="381"/>
    </location>
</feature>
<dbReference type="PROSITE" id="PS50157">
    <property type="entry name" value="ZINC_FINGER_C2H2_2"/>
    <property type="match status" value="8"/>
</dbReference>
<keyword evidence="1" id="KW-0479">Metal-binding</keyword>
<dbReference type="GO" id="GO:0005634">
    <property type="term" value="C:nucleus"/>
    <property type="evidence" value="ECO:0007669"/>
    <property type="project" value="InterPro"/>
</dbReference>
<reference evidence="8 9" key="1">
    <citation type="submission" date="2023-11" db="EMBL/GenBank/DDBJ databases">
        <authorList>
            <person name="Okamura Y."/>
        </authorList>
    </citation>
    <scope>NUCLEOTIDE SEQUENCE [LARGE SCALE GENOMIC DNA]</scope>
</reference>
<protein>
    <recommendedName>
        <fullName evidence="7">C2H2-type domain-containing protein</fullName>
    </recommendedName>
</protein>
<dbReference type="Proteomes" id="UP001497472">
    <property type="component" value="Unassembled WGS sequence"/>
</dbReference>
<accession>A0AAV1JUG9</accession>
<dbReference type="PANTHER" id="PTHR24379:SF127">
    <property type="entry name" value="BLOODY FINGERS-RELATED"/>
    <property type="match status" value="1"/>
</dbReference>
<keyword evidence="4" id="KW-0862">Zinc</keyword>
<evidence type="ECO:0000256" key="3">
    <source>
        <dbReference type="ARBA" id="ARBA00022771"/>
    </source>
</evidence>
<dbReference type="SMART" id="SM00355">
    <property type="entry name" value="ZnF_C2H2"/>
    <property type="match status" value="8"/>
</dbReference>
<dbReference type="AlphaFoldDB" id="A0AAV1JUG9"/>
<comment type="caution">
    <text evidence="8">The sequence shown here is derived from an EMBL/GenBank/DDBJ whole genome shotgun (WGS) entry which is preliminary data.</text>
</comment>
<dbReference type="Pfam" id="PF13894">
    <property type="entry name" value="zf-C2H2_4"/>
    <property type="match status" value="1"/>
</dbReference>
<dbReference type="InterPro" id="IPR012934">
    <property type="entry name" value="Znf_AD"/>
</dbReference>
<evidence type="ECO:0000313" key="9">
    <source>
        <dbReference type="Proteomes" id="UP001497472"/>
    </source>
</evidence>
<feature type="domain" description="C2H2-type" evidence="7">
    <location>
        <begin position="225"/>
        <end position="252"/>
    </location>
</feature>
<dbReference type="GO" id="GO:0000981">
    <property type="term" value="F:DNA-binding transcription factor activity, RNA polymerase II-specific"/>
    <property type="evidence" value="ECO:0007669"/>
    <property type="project" value="TreeGrafter"/>
</dbReference>
<keyword evidence="2" id="KW-0677">Repeat</keyword>
<feature type="domain" description="C2H2-type" evidence="7">
    <location>
        <begin position="265"/>
        <end position="293"/>
    </location>
</feature>